<dbReference type="EMBL" id="CACSAS010000045">
    <property type="protein sequence ID" value="CAA0130199.1"/>
    <property type="molecule type" value="Genomic_DNA"/>
</dbReference>
<dbReference type="RefSeq" id="WP_159602570.1">
    <property type="nucleotide sequence ID" value="NZ_CACSAS010000045.1"/>
</dbReference>
<dbReference type="AlphaFoldDB" id="A0A5S9R7A2"/>
<dbReference type="Proteomes" id="UP000433050">
    <property type="component" value="Unassembled WGS sequence"/>
</dbReference>
<proteinExistence type="predicted"/>
<gene>
    <name evidence="1" type="ORF">STARVERO_04324</name>
</gene>
<keyword evidence="2" id="KW-1185">Reference proteome</keyword>
<organism evidence="1 2">
    <name type="scientific">Starkeya nomas</name>
    <dbReference type="NCBI Taxonomy" id="2666134"/>
    <lineage>
        <taxon>Bacteria</taxon>
        <taxon>Pseudomonadati</taxon>
        <taxon>Pseudomonadota</taxon>
        <taxon>Alphaproteobacteria</taxon>
        <taxon>Hyphomicrobiales</taxon>
        <taxon>Xanthobacteraceae</taxon>
        <taxon>Starkeya</taxon>
    </lineage>
</organism>
<name>A0A5S9R7A2_9HYPH</name>
<reference evidence="1 2" key="1">
    <citation type="submission" date="2019-12" db="EMBL/GenBank/DDBJ databases">
        <authorList>
            <person name="Reyes-Prieto M."/>
        </authorList>
    </citation>
    <scope>NUCLEOTIDE SEQUENCE [LARGE SCALE GENOMIC DNA]</scope>
    <source>
        <strain evidence="1">HF14-78462</strain>
    </source>
</reference>
<sequence>MSEAPQHATLAEVLATARTIVNHKSSRGAIGVPVTHIAGMAHALCALHDIAMSAAEMLAASERMFVAGKGGDFRAEQAADDDRRHHENELTDGLLALGLLTLAPQETNDERAD</sequence>
<evidence type="ECO:0000313" key="1">
    <source>
        <dbReference type="EMBL" id="CAA0130199.1"/>
    </source>
</evidence>
<evidence type="ECO:0000313" key="2">
    <source>
        <dbReference type="Proteomes" id="UP000433050"/>
    </source>
</evidence>
<accession>A0A5S9R7A2</accession>
<protein>
    <submittedName>
        <fullName evidence="1">Uncharacterized protein</fullName>
    </submittedName>
</protein>